<dbReference type="AlphaFoldDB" id="A0A0E9THS5"/>
<accession>A0A0E9THS5</accession>
<organism evidence="1">
    <name type="scientific">Anguilla anguilla</name>
    <name type="common">European freshwater eel</name>
    <name type="synonym">Muraena anguilla</name>
    <dbReference type="NCBI Taxonomy" id="7936"/>
    <lineage>
        <taxon>Eukaryota</taxon>
        <taxon>Metazoa</taxon>
        <taxon>Chordata</taxon>
        <taxon>Craniata</taxon>
        <taxon>Vertebrata</taxon>
        <taxon>Euteleostomi</taxon>
        <taxon>Actinopterygii</taxon>
        <taxon>Neopterygii</taxon>
        <taxon>Teleostei</taxon>
        <taxon>Anguilliformes</taxon>
        <taxon>Anguillidae</taxon>
        <taxon>Anguilla</taxon>
    </lineage>
</organism>
<protein>
    <submittedName>
        <fullName evidence="1">Uncharacterized protein</fullName>
    </submittedName>
</protein>
<sequence length="33" mass="3561">MFHAFTVLIVTLTVPSNQTTSSTIIFCAPCLCT</sequence>
<dbReference type="EMBL" id="GBXM01055421">
    <property type="protein sequence ID" value="JAH53156.1"/>
    <property type="molecule type" value="Transcribed_RNA"/>
</dbReference>
<reference evidence="1" key="1">
    <citation type="submission" date="2014-11" db="EMBL/GenBank/DDBJ databases">
        <authorList>
            <person name="Amaro Gonzalez C."/>
        </authorList>
    </citation>
    <scope>NUCLEOTIDE SEQUENCE</scope>
</reference>
<evidence type="ECO:0000313" key="1">
    <source>
        <dbReference type="EMBL" id="JAH53156.1"/>
    </source>
</evidence>
<reference evidence="1" key="2">
    <citation type="journal article" date="2015" name="Fish Shellfish Immunol.">
        <title>Early steps in the European eel (Anguilla anguilla)-Vibrio vulnificus interaction in the gills: Role of the RtxA13 toxin.</title>
        <authorList>
            <person name="Callol A."/>
            <person name="Pajuelo D."/>
            <person name="Ebbesson L."/>
            <person name="Teles M."/>
            <person name="MacKenzie S."/>
            <person name="Amaro C."/>
        </authorList>
    </citation>
    <scope>NUCLEOTIDE SEQUENCE</scope>
</reference>
<name>A0A0E9THS5_ANGAN</name>
<proteinExistence type="predicted"/>